<evidence type="ECO:0008006" key="4">
    <source>
        <dbReference type="Google" id="ProtNLM"/>
    </source>
</evidence>
<dbReference type="EMBL" id="CM017322">
    <property type="protein sequence ID" value="KAE8009346.1"/>
    <property type="molecule type" value="Genomic_DNA"/>
</dbReference>
<organism evidence="2 3">
    <name type="scientific">Carpinus fangiana</name>
    <dbReference type="NCBI Taxonomy" id="176857"/>
    <lineage>
        <taxon>Eukaryota</taxon>
        <taxon>Viridiplantae</taxon>
        <taxon>Streptophyta</taxon>
        <taxon>Embryophyta</taxon>
        <taxon>Tracheophyta</taxon>
        <taxon>Spermatophyta</taxon>
        <taxon>Magnoliopsida</taxon>
        <taxon>eudicotyledons</taxon>
        <taxon>Gunneridae</taxon>
        <taxon>Pentapetalae</taxon>
        <taxon>rosids</taxon>
        <taxon>fabids</taxon>
        <taxon>Fagales</taxon>
        <taxon>Betulaceae</taxon>
        <taxon>Carpinus</taxon>
    </lineage>
</organism>
<proteinExistence type="predicted"/>
<feature type="transmembrane region" description="Helical" evidence="1">
    <location>
        <begin position="57"/>
        <end position="84"/>
    </location>
</feature>
<dbReference type="PANTHER" id="PTHR37172">
    <property type="entry name" value="TRANSMEMBRANE PROTEIN"/>
    <property type="match status" value="1"/>
</dbReference>
<dbReference type="PANTHER" id="PTHR37172:SF3">
    <property type="entry name" value="TRANSMEMBRANE PROTEIN"/>
    <property type="match status" value="1"/>
</dbReference>
<reference evidence="2 3" key="1">
    <citation type="submission" date="2019-06" db="EMBL/GenBank/DDBJ databases">
        <title>A chromosomal-level reference genome of Carpinus fangiana (Coryloideae, Betulaceae).</title>
        <authorList>
            <person name="Yang X."/>
            <person name="Wang Z."/>
            <person name="Zhang L."/>
            <person name="Hao G."/>
            <person name="Liu J."/>
            <person name="Yang Y."/>
        </authorList>
    </citation>
    <scope>NUCLEOTIDE SEQUENCE [LARGE SCALE GENOMIC DNA]</scope>
    <source>
        <strain evidence="2">Cfa_2016G</strain>
        <tissue evidence="2">Leaf</tissue>
    </source>
</reference>
<name>A0A5N6QRC1_9ROSI</name>
<feature type="transmembrane region" description="Helical" evidence="1">
    <location>
        <begin position="105"/>
        <end position="129"/>
    </location>
</feature>
<protein>
    <recommendedName>
        <fullName evidence="4">Transmembrane protein</fullName>
    </recommendedName>
</protein>
<keyword evidence="1" id="KW-0472">Membrane</keyword>
<accession>A0A5N6QRC1</accession>
<evidence type="ECO:0000256" key="1">
    <source>
        <dbReference type="SAM" id="Phobius"/>
    </source>
</evidence>
<evidence type="ECO:0000313" key="2">
    <source>
        <dbReference type="EMBL" id="KAE8009346.1"/>
    </source>
</evidence>
<dbReference type="AlphaFoldDB" id="A0A5N6QRC1"/>
<feature type="transmembrane region" description="Helical" evidence="1">
    <location>
        <begin position="229"/>
        <end position="254"/>
    </location>
</feature>
<keyword evidence="1" id="KW-0812">Transmembrane</keyword>
<dbReference type="OrthoDB" id="1913803at2759"/>
<feature type="transmembrane region" description="Helical" evidence="1">
    <location>
        <begin position="21"/>
        <end position="45"/>
    </location>
</feature>
<dbReference type="Proteomes" id="UP000327013">
    <property type="component" value="Chromosome 2"/>
</dbReference>
<keyword evidence="3" id="KW-1185">Reference proteome</keyword>
<sequence>MVLLHSSVSLTLRESFQIVTITLLSLLLPLSFLLLSRFLVFHYLISLNAFPSPQLSSFLLSFFLYINPSLLCFLVSIVSIATLIHGLTGKLITFLTESPAGRLHAAWIFVCTLQVCVGLGIEGTIAAGVEPPGSLGMEEISLLSKGVFFLGLHETTLHWCRVVVKPVVDDTVFGVAREERWAERAAMAASFCGLWWWRLREQVEFLAVLPEFKREVVMGVEVADFVGWWLYYLTATIGMVRVVKGIMWVAILLLCRRAGRGKKPEDDHSNGDEDTV</sequence>
<keyword evidence="1" id="KW-1133">Transmembrane helix</keyword>
<evidence type="ECO:0000313" key="3">
    <source>
        <dbReference type="Proteomes" id="UP000327013"/>
    </source>
</evidence>
<gene>
    <name evidence="2" type="ORF">FH972_005786</name>
</gene>